<evidence type="ECO:0000256" key="1">
    <source>
        <dbReference type="SAM" id="Phobius"/>
    </source>
</evidence>
<keyword evidence="1" id="KW-0812">Transmembrane</keyword>
<evidence type="ECO:0000313" key="3">
    <source>
        <dbReference type="Proteomes" id="UP000634011"/>
    </source>
</evidence>
<name>A0A923HAX2_9BURK</name>
<evidence type="ECO:0000313" key="2">
    <source>
        <dbReference type="EMBL" id="MBC3860506.1"/>
    </source>
</evidence>
<keyword evidence="1" id="KW-1133">Transmembrane helix</keyword>
<keyword evidence="1" id="KW-0472">Membrane</keyword>
<feature type="transmembrane region" description="Helical" evidence="1">
    <location>
        <begin position="44"/>
        <end position="63"/>
    </location>
</feature>
<accession>A0A923HAX2</accession>
<dbReference type="RefSeq" id="WP_186910453.1">
    <property type="nucleotide sequence ID" value="NZ_JACOFV010000001.1"/>
</dbReference>
<keyword evidence="3" id="KW-1185">Reference proteome</keyword>
<sequence length="107" mass="11761">MPITFLLFLLFVFCALIGPLAILSVAWAMCSPRWRQWGFYSAKFGLIFALLFCVAAEFVRIVLANGAERSAFSVAMASSAGFTMGIIGAYLWKKTKRSLKTVHAGDT</sequence>
<evidence type="ECO:0008006" key="4">
    <source>
        <dbReference type="Google" id="ProtNLM"/>
    </source>
</evidence>
<comment type="caution">
    <text evidence="2">The sequence shown here is derived from an EMBL/GenBank/DDBJ whole genome shotgun (WGS) entry which is preliminary data.</text>
</comment>
<organism evidence="2 3">
    <name type="scientific">Undibacterium jejuense</name>
    <dbReference type="NCBI Taxonomy" id="1344949"/>
    <lineage>
        <taxon>Bacteria</taxon>
        <taxon>Pseudomonadati</taxon>
        <taxon>Pseudomonadota</taxon>
        <taxon>Betaproteobacteria</taxon>
        <taxon>Burkholderiales</taxon>
        <taxon>Oxalobacteraceae</taxon>
        <taxon>Undibacterium</taxon>
    </lineage>
</organism>
<gene>
    <name evidence="2" type="ORF">H8K32_00195</name>
</gene>
<dbReference type="Proteomes" id="UP000634011">
    <property type="component" value="Unassembled WGS sequence"/>
</dbReference>
<feature type="transmembrane region" description="Helical" evidence="1">
    <location>
        <begin position="70"/>
        <end position="92"/>
    </location>
</feature>
<proteinExistence type="predicted"/>
<protein>
    <recommendedName>
        <fullName evidence="4">Transmembrane protein</fullName>
    </recommendedName>
</protein>
<reference evidence="2" key="1">
    <citation type="submission" date="2020-08" db="EMBL/GenBank/DDBJ databases">
        <title>Novel species isolated from subtropical streams in China.</title>
        <authorList>
            <person name="Lu H."/>
        </authorList>
    </citation>
    <scope>NUCLEOTIDE SEQUENCE</scope>
    <source>
        <strain evidence="2">KACC 12607</strain>
    </source>
</reference>
<dbReference type="AlphaFoldDB" id="A0A923HAX2"/>
<dbReference type="EMBL" id="JACOFV010000001">
    <property type="protein sequence ID" value="MBC3860506.1"/>
    <property type="molecule type" value="Genomic_DNA"/>
</dbReference>